<dbReference type="InterPro" id="IPR024079">
    <property type="entry name" value="MetalloPept_cat_dom_sf"/>
</dbReference>
<organism evidence="11 12">
    <name type="scientific">Clostridium puniceum</name>
    <dbReference type="NCBI Taxonomy" id="29367"/>
    <lineage>
        <taxon>Bacteria</taxon>
        <taxon>Bacillati</taxon>
        <taxon>Bacillota</taxon>
        <taxon>Clostridia</taxon>
        <taxon>Eubacteriales</taxon>
        <taxon>Clostridiaceae</taxon>
        <taxon>Clostridium</taxon>
    </lineage>
</organism>
<protein>
    <submittedName>
        <fullName evidence="11">Neutral endopeptidase</fullName>
        <ecNumber evidence="11">3.4.24.-</ecNumber>
    </submittedName>
</protein>
<dbReference type="GO" id="GO:0046872">
    <property type="term" value="F:metal ion binding"/>
    <property type="evidence" value="ECO:0007669"/>
    <property type="project" value="UniProtKB-KW"/>
</dbReference>
<dbReference type="InterPro" id="IPR018497">
    <property type="entry name" value="Peptidase_M13_C"/>
</dbReference>
<evidence type="ECO:0000256" key="1">
    <source>
        <dbReference type="ARBA" id="ARBA00001947"/>
    </source>
</evidence>
<evidence type="ECO:0000256" key="6">
    <source>
        <dbReference type="ARBA" id="ARBA00022833"/>
    </source>
</evidence>
<gene>
    <name evidence="11" type="primary">pepO_1</name>
    <name evidence="11" type="ORF">CLPUN_07500</name>
</gene>
<evidence type="ECO:0000256" key="8">
    <source>
        <dbReference type="SAM" id="Phobius"/>
    </source>
</evidence>
<evidence type="ECO:0000256" key="4">
    <source>
        <dbReference type="ARBA" id="ARBA00022723"/>
    </source>
</evidence>
<dbReference type="AlphaFoldDB" id="A0A1S8TVZ5"/>
<dbReference type="EC" id="3.4.24.-" evidence="11"/>
<comment type="caution">
    <text evidence="11">The sequence shown here is derived from an EMBL/GenBank/DDBJ whole genome shotgun (WGS) entry which is preliminary data.</text>
</comment>
<evidence type="ECO:0000256" key="5">
    <source>
        <dbReference type="ARBA" id="ARBA00022801"/>
    </source>
</evidence>
<dbReference type="InterPro" id="IPR008753">
    <property type="entry name" value="Peptidase_M13_N"/>
</dbReference>
<feature type="domain" description="Peptidase M13 C-terminal" evidence="9">
    <location>
        <begin position="484"/>
        <end position="674"/>
    </location>
</feature>
<dbReference type="PANTHER" id="PTHR11733">
    <property type="entry name" value="ZINC METALLOPROTEASE FAMILY M13 NEPRILYSIN-RELATED"/>
    <property type="match status" value="1"/>
</dbReference>
<dbReference type="STRING" id="29367.CLPUN_07500"/>
<evidence type="ECO:0000313" key="12">
    <source>
        <dbReference type="Proteomes" id="UP000190890"/>
    </source>
</evidence>
<keyword evidence="3" id="KW-0645">Protease</keyword>
<dbReference type="PANTHER" id="PTHR11733:SF167">
    <property type="entry name" value="FI17812P1-RELATED"/>
    <property type="match status" value="1"/>
</dbReference>
<evidence type="ECO:0000256" key="3">
    <source>
        <dbReference type="ARBA" id="ARBA00022670"/>
    </source>
</evidence>
<keyword evidence="7" id="KW-0482">Metalloprotease</keyword>
<dbReference type="SUPFAM" id="SSF55486">
    <property type="entry name" value="Metalloproteases ('zincins'), catalytic domain"/>
    <property type="match status" value="1"/>
</dbReference>
<dbReference type="GO" id="GO:0004222">
    <property type="term" value="F:metalloendopeptidase activity"/>
    <property type="evidence" value="ECO:0007669"/>
    <property type="project" value="InterPro"/>
</dbReference>
<dbReference type="EMBL" id="LZZM01000043">
    <property type="protein sequence ID" value="OOM81888.1"/>
    <property type="molecule type" value="Genomic_DNA"/>
</dbReference>
<keyword evidence="4" id="KW-0479">Metal-binding</keyword>
<evidence type="ECO:0000259" key="10">
    <source>
        <dbReference type="Pfam" id="PF05649"/>
    </source>
</evidence>
<accession>A0A1S8TVZ5</accession>
<dbReference type="InterPro" id="IPR000718">
    <property type="entry name" value="Peptidase_M13"/>
</dbReference>
<comment type="similarity">
    <text evidence="2">Belongs to the peptidase M13 family.</text>
</comment>
<dbReference type="Pfam" id="PF05649">
    <property type="entry name" value="Peptidase_M13_N"/>
    <property type="match status" value="1"/>
</dbReference>
<dbReference type="InterPro" id="IPR042089">
    <property type="entry name" value="Peptidase_M13_dom_2"/>
</dbReference>
<evidence type="ECO:0000313" key="11">
    <source>
        <dbReference type="EMBL" id="OOM81888.1"/>
    </source>
</evidence>
<dbReference type="Pfam" id="PF01431">
    <property type="entry name" value="Peptidase_M13"/>
    <property type="match status" value="1"/>
</dbReference>
<proteinExistence type="inferred from homology"/>
<dbReference type="Proteomes" id="UP000190890">
    <property type="component" value="Unassembled WGS sequence"/>
</dbReference>
<evidence type="ECO:0000256" key="2">
    <source>
        <dbReference type="ARBA" id="ARBA00007357"/>
    </source>
</evidence>
<dbReference type="PRINTS" id="PR00786">
    <property type="entry name" value="NEPRILYSIN"/>
</dbReference>
<dbReference type="GO" id="GO:0016485">
    <property type="term" value="P:protein processing"/>
    <property type="evidence" value="ECO:0007669"/>
    <property type="project" value="TreeGrafter"/>
</dbReference>
<reference evidence="11 12" key="1">
    <citation type="submission" date="2016-05" db="EMBL/GenBank/DDBJ databases">
        <title>Microbial solvent formation.</title>
        <authorList>
            <person name="Poehlein A."/>
            <person name="Montoya Solano J.D."/>
            <person name="Flitsch S."/>
            <person name="Krabben P."/>
            <person name="Duerre P."/>
            <person name="Daniel R."/>
        </authorList>
    </citation>
    <scope>NUCLEOTIDE SEQUENCE [LARGE SCALE GENOMIC DNA]</scope>
    <source>
        <strain evidence="11 12">DSM 2619</strain>
    </source>
</reference>
<keyword evidence="12" id="KW-1185">Reference proteome</keyword>
<dbReference type="OrthoDB" id="9775677at2"/>
<name>A0A1S8TVZ5_9CLOT</name>
<dbReference type="PROSITE" id="PS51885">
    <property type="entry name" value="NEPRILYSIN"/>
    <property type="match status" value="1"/>
</dbReference>
<evidence type="ECO:0000256" key="7">
    <source>
        <dbReference type="ARBA" id="ARBA00023049"/>
    </source>
</evidence>
<dbReference type="CDD" id="cd08662">
    <property type="entry name" value="M13"/>
    <property type="match status" value="1"/>
</dbReference>
<keyword evidence="5 11" id="KW-0378">Hydrolase</keyword>
<keyword evidence="8" id="KW-0472">Membrane</keyword>
<keyword evidence="8" id="KW-0812">Transmembrane</keyword>
<keyword evidence="8" id="KW-1133">Transmembrane helix</keyword>
<dbReference type="GO" id="GO:0005886">
    <property type="term" value="C:plasma membrane"/>
    <property type="evidence" value="ECO:0007669"/>
    <property type="project" value="TreeGrafter"/>
</dbReference>
<comment type="cofactor">
    <cofactor evidence="1">
        <name>Zn(2+)</name>
        <dbReference type="ChEBI" id="CHEBI:29105"/>
    </cofactor>
</comment>
<sequence length="678" mass="77486">MDKIKRWGIIASIFMFMYMMSPVSYTNAIAAETKVEAASTNQSVRVQDDFYDAINSQWMNNTKIEDGKSTNSTFDQVEEKVTSQTKDIINQLLIDKDKYPENSDEKKIINLYNNTLNVEARNKEGLKPVQKILDEIRVAKTTDDIGKLWYNKNIVNSTMKFVVERDVKDAKTNVLYIDSTGLSLGDSDEYTNPTEETFKNKKLTEEYYNKILILSGYTKEQAKVKVENMFKFEGMIAPYIKGKKEKSTTENLIESMYNVYTLNQLNDLAPNLNLPAIMSSLGIDKANKIILEDPKWLVAFNKIYTQENVPIIKNYIEIVNLIHAASYLSEDFEKANKEYESSLLGITGDESKEDDAIYTINSTMGMVIGKIYADRYIPKKTKEDVEAITKEIIETYKKRINNLNWMSTSTKSNAINKLDKLTVKIGYPENWLNYSKINIKSYAEGGSLFENIMTLRASANERIFSKINKQIDKSKEGFTPQTVNAFYSANENSIIIPGGIIQGHFYNPNGSKEENLGGIGSIIGHEISHAFDNTGSLYDSEGNLNNWWNDGEYKQFKEKAWKIAQFYDLIEALPGQNIDGYRTVGENIADIGGMSCLLDILSTMDEPNYKAFFESYAVTWRQITTKEYAKYVLLLDEHSPNKFRVNAVLAQFQKFYDTYGISENDGMYITPEYRLGIW</sequence>
<keyword evidence="6" id="KW-0862">Zinc</keyword>
<feature type="transmembrane region" description="Helical" evidence="8">
    <location>
        <begin position="7"/>
        <end position="25"/>
    </location>
</feature>
<dbReference type="Gene3D" id="3.40.390.10">
    <property type="entry name" value="Collagenase (Catalytic Domain)"/>
    <property type="match status" value="1"/>
</dbReference>
<dbReference type="RefSeq" id="WP_077846031.1">
    <property type="nucleotide sequence ID" value="NZ_LZZM01000043.1"/>
</dbReference>
<feature type="domain" description="Peptidase M13 N-terminal" evidence="10">
    <location>
        <begin position="47"/>
        <end position="428"/>
    </location>
</feature>
<dbReference type="Gene3D" id="1.10.1380.10">
    <property type="entry name" value="Neutral endopeptidase , domain2"/>
    <property type="match status" value="1"/>
</dbReference>
<evidence type="ECO:0000259" key="9">
    <source>
        <dbReference type="Pfam" id="PF01431"/>
    </source>
</evidence>